<dbReference type="InterPro" id="IPR000172">
    <property type="entry name" value="GMC_OxRdtase_N"/>
</dbReference>
<evidence type="ECO:0000313" key="18">
    <source>
        <dbReference type="EMBL" id="KAG6513991.1"/>
    </source>
</evidence>
<comment type="function">
    <text evidence="2 12">Long-chain fatty alcohol oxidase involved in the omega-oxidation pathway of lipid degradation.</text>
</comment>
<keyword evidence="8 14" id="KW-0274">FAD</keyword>
<evidence type="ECO:0000256" key="3">
    <source>
        <dbReference type="ARBA" id="ARBA00004370"/>
    </source>
</evidence>
<keyword evidence="6" id="KW-0285">Flavoprotein</keyword>
<feature type="active site" description="Proton acceptor" evidence="13">
    <location>
        <position position="514"/>
    </location>
</feature>
<keyword evidence="10 12" id="KW-0560">Oxidoreductase</keyword>
<dbReference type="GO" id="GO:0046577">
    <property type="term" value="F:long-chain-alcohol oxidase activity"/>
    <property type="evidence" value="ECO:0007669"/>
    <property type="project" value="UniProtKB-EC"/>
</dbReference>
<gene>
    <name evidence="18" type="ORF">ZIOFF_024328</name>
</gene>
<accession>A0A8J5LDH4</accession>
<reference evidence="18 19" key="1">
    <citation type="submission" date="2020-08" db="EMBL/GenBank/DDBJ databases">
        <title>Plant Genome Project.</title>
        <authorList>
            <person name="Zhang R.-G."/>
        </authorList>
    </citation>
    <scope>NUCLEOTIDE SEQUENCE [LARGE SCALE GENOMIC DNA]</scope>
    <source>
        <tissue evidence="18">Rhizome</tissue>
    </source>
</reference>
<dbReference type="InterPro" id="IPR012400">
    <property type="entry name" value="Long_Oxdase"/>
</dbReference>
<feature type="domain" description="FAD-dependent oxidoreductase 2 FAD-binding" evidence="16">
    <location>
        <begin position="80"/>
        <end position="112"/>
    </location>
</feature>
<proteinExistence type="inferred from homology"/>
<feature type="binding site" evidence="14">
    <location>
        <begin position="79"/>
        <end position="94"/>
    </location>
    <ligand>
        <name>FAD</name>
        <dbReference type="ChEBI" id="CHEBI:57692"/>
    </ligand>
</feature>
<dbReference type="InterPro" id="IPR003953">
    <property type="entry name" value="FAD-dep_OxRdtase_2_FAD-bd"/>
</dbReference>
<dbReference type="PIRSF" id="PIRSF028937">
    <property type="entry name" value="Lg_Ch_AO"/>
    <property type="match status" value="1"/>
</dbReference>
<sequence>MNLRRKLRARKQLKEDKTNVAWKAMDYCGPDPDVSVYSTQRAPLHGALLRMDMPRDAILQTIRSAGFRATTSSFLTVACDVVVIGSGCGGSVVAGVLAKAGHKVIVIEKGSYFPRSDLSLLEGDALSHMYECGGILPNWDLTTLFLAGSTVGGGSAVNWSASIRTPEHVRREWCDKFGLELFGRESYDRALDAVCDRMGVQTGVEEEGFNNMVLRKGCEALGMEPADVPRNAPPDHYCGWCHLGCRSGKKRSTTETWLADLADSGNGLILPGCSAVRILMHQKDRGPNQRRRVAKGVAVAFAFGGGVQEFVVESEVTVVACGALNTPGLLKRSGLKNAHIGRHLHVHPVVMAWGYFPPDKWPDNGKRNYEGGILTTMYSESHESGYGTLLQTPMLHPGMFATVTPWASAADFRERMARFSRTVHVFALVRDKGSGTVDGSEWVCYGMEEEDEGKLKVALEAAIRVLAAAGAEEVGTQHAKGERVRVVEGGVEWLARKVRKRVLRDGRTPVMSAHQMGSCRMSAEERKGAVSQSGETWEVEKLYVADTSVFPTALGVNPMVTVQAIAYCTSQSILKVLQKQKQKQKQQQSTI</sequence>
<keyword evidence="9" id="KW-1133">Transmembrane helix</keyword>
<comment type="similarity">
    <text evidence="4 12">Belongs to the GMC oxidoreductase family.</text>
</comment>
<protein>
    <recommendedName>
        <fullName evidence="5 12">Long-chain-alcohol oxidase</fullName>
        <ecNumber evidence="5 12">1.1.3.20</ecNumber>
    </recommendedName>
</protein>
<evidence type="ECO:0000259" key="17">
    <source>
        <dbReference type="Pfam" id="PF05199"/>
    </source>
</evidence>
<evidence type="ECO:0000256" key="1">
    <source>
        <dbReference type="ARBA" id="ARBA00000920"/>
    </source>
</evidence>
<dbReference type="GO" id="GO:0050660">
    <property type="term" value="F:flavin adenine dinucleotide binding"/>
    <property type="evidence" value="ECO:0007669"/>
    <property type="project" value="InterPro"/>
</dbReference>
<evidence type="ECO:0000259" key="16">
    <source>
        <dbReference type="Pfam" id="PF00890"/>
    </source>
</evidence>
<evidence type="ECO:0000256" key="6">
    <source>
        <dbReference type="ARBA" id="ARBA00022630"/>
    </source>
</evidence>
<evidence type="ECO:0000256" key="8">
    <source>
        <dbReference type="ARBA" id="ARBA00022827"/>
    </source>
</evidence>
<feature type="domain" description="Glucose-methanol-choline oxidoreductase C-terminal" evidence="17">
    <location>
        <begin position="447"/>
        <end position="566"/>
    </location>
</feature>
<evidence type="ECO:0000256" key="5">
    <source>
        <dbReference type="ARBA" id="ARBA00013125"/>
    </source>
</evidence>
<evidence type="ECO:0000259" key="15">
    <source>
        <dbReference type="Pfam" id="PF00732"/>
    </source>
</evidence>
<comment type="caution">
    <text evidence="18">The sequence shown here is derived from an EMBL/GenBank/DDBJ whole genome shotgun (WGS) entry which is preliminary data.</text>
</comment>
<evidence type="ECO:0000256" key="2">
    <source>
        <dbReference type="ARBA" id="ARBA00003842"/>
    </source>
</evidence>
<dbReference type="AlphaFoldDB" id="A0A8J5LDH4"/>
<evidence type="ECO:0000256" key="13">
    <source>
        <dbReference type="PIRSR" id="PIRSR028937-1"/>
    </source>
</evidence>
<evidence type="ECO:0000256" key="9">
    <source>
        <dbReference type="ARBA" id="ARBA00022989"/>
    </source>
</evidence>
<dbReference type="InterPro" id="IPR036188">
    <property type="entry name" value="FAD/NAD-bd_sf"/>
</dbReference>
<organism evidence="18 19">
    <name type="scientific">Zingiber officinale</name>
    <name type="common">Ginger</name>
    <name type="synonym">Amomum zingiber</name>
    <dbReference type="NCBI Taxonomy" id="94328"/>
    <lineage>
        <taxon>Eukaryota</taxon>
        <taxon>Viridiplantae</taxon>
        <taxon>Streptophyta</taxon>
        <taxon>Embryophyta</taxon>
        <taxon>Tracheophyta</taxon>
        <taxon>Spermatophyta</taxon>
        <taxon>Magnoliopsida</taxon>
        <taxon>Liliopsida</taxon>
        <taxon>Zingiberales</taxon>
        <taxon>Zingiberaceae</taxon>
        <taxon>Zingiber</taxon>
    </lineage>
</organism>
<dbReference type="Pfam" id="PF00890">
    <property type="entry name" value="FAD_binding_2"/>
    <property type="match status" value="1"/>
</dbReference>
<name>A0A8J5LDH4_ZINOF</name>
<dbReference type="PANTHER" id="PTHR46056">
    <property type="entry name" value="LONG-CHAIN-ALCOHOL OXIDASE"/>
    <property type="match status" value="1"/>
</dbReference>
<dbReference type="PANTHER" id="PTHR46056:SF4">
    <property type="entry name" value="LONG-CHAIN-ALCOHOL OXIDASE FAO4A"/>
    <property type="match status" value="1"/>
</dbReference>
<dbReference type="Pfam" id="PF00732">
    <property type="entry name" value="GMC_oxred_N"/>
    <property type="match status" value="1"/>
</dbReference>
<comment type="subcellular location">
    <subcellularLocation>
        <location evidence="3 12">Membrane</location>
    </subcellularLocation>
</comment>
<dbReference type="InterPro" id="IPR007867">
    <property type="entry name" value="GMC_OxRtase_C"/>
</dbReference>
<dbReference type="EMBL" id="JACMSC010000007">
    <property type="protein sequence ID" value="KAG6513991.1"/>
    <property type="molecule type" value="Genomic_DNA"/>
</dbReference>
<comment type="catalytic activity">
    <reaction evidence="1 12">
        <text>a long-chain primary fatty alcohol + O2 = a long-chain fatty aldehyde + H2O2</text>
        <dbReference type="Rhea" id="RHEA:22756"/>
        <dbReference type="ChEBI" id="CHEBI:15379"/>
        <dbReference type="ChEBI" id="CHEBI:16240"/>
        <dbReference type="ChEBI" id="CHEBI:17176"/>
        <dbReference type="ChEBI" id="CHEBI:77396"/>
        <dbReference type="EC" id="1.1.3.20"/>
    </reaction>
</comment>
<evidence type="ECO:0000256" key="7">
    <source>
        <dbReference type="ARBA" id="ARBA00022692"/>
    </source>
</evidence>
<keyword evidence="19" id="KW-1185">Reference proteome</keyword>
<evidence type="ECO:0000256" key="12">
    <source>
        <dbReference type="PIRNR" id="PIRNR028937"/>
    </source>
</evidence>
<dbReference type="Pfam" id="PF05199">
    <property type="entry name" value="GMC_oxred_C"/>
    <property type="match status" value="1"/>
</dbReference>
<keyword evidence="7" id="KW-0812">Transmembrane</keyword>
<evidence type="ECO:0000313" key="19">
    <source>
        <dbReference type="Proteomes" id="UP000734854"/>
    </source>
</evidence>
<dbReference type="Proteomes" id="UP000734854">
    <property type="component" value="Unassembled WGS sequence"/>
</dbReference>
<dbReference type="Gene3D" id="3.50.50.60">
    <property type="entry name" value="FAD/NAD(P)-binding domain"/>
    <property type="match status" value="2"/>
</dbReference>
<dbReference type="SUPFAM" id="SSF51905">
    <property type="entry name" value="FAD/NAD(P)-binding domain"/>
    <property type="match status" value="1"/>
</dbReference>
<evidence type="ECO:0000256" key="10">
    <source>
        <dbReference type="ARBA" id="ARBA00023002"/>
    </source>
</evidence>
<dbReference type="GO" id="GO:0016020">
    <property type="term" value="C:membrane"/>
    <property type="evidence" value="ECO:0007669"/>
    <property type="project" value="UniProtKB-SubCell"/>
</dbReference>
<feature type="domain" description="Glucose-methanol-choline oxidoreductase N-terminal" evidence="15">
    <location>
        <begin position="128"/>
        <end position="349"/>
    </location>
</feature>
<evidence type="ECO:0000256" key="14">
    <source>
        <dbReference type="PIRSR" id="PIRSR028937-2"/>
    </source>
</evidence>
<dbReference type="EC" id="1.1.3.20" evidence="5 12"/>
<evidence type="ECO:0000256" key="4">
    <source>
        <dbReference type="ARBA" id="ARBA00010790"/>
    </source>
</evidence>
<keyword evidence="11 12" id="KW-0472">Membrane</keyword>
<evidence type="ECO:0000256" key="11">
    <source>
        <dbReference type="ARBA" id="ARBA00023136"/>
    </source>
</evidence>